<gene>
    <name evidence="2" type="ORF">SAMN04489835_3054</name>
</gene>
<evidence type="ECO:0000259" key="1">
    <source>
        <dbReference type="Pfam" id="PF11716"/>
    </source>
</evidence>
<dbReference type="RefSeq" id="WP_083407860.1">
    <property type="nucleotide sequence ID" value="NZ_LT629971.1"/>
</dbReference>
<proteinExistence type="predicted"/>
<dbReference type="AlphaFoldDB" id="A0A1H6K5U0"/>
<protein>
    <submittedName>
        <fullName evidence="2">TIGR03083 family protein</fullName>
    </submittedName>
</protein>
<dbReference type="STRING" id="370526.SAMN04489835_3054"/>
<dbReference type="Pfam" id="PF11716">
    <property type="entry name" value="MDMPI_N"/>
    <property type="match status" value="1"/>
</dbReference>
<dbReference type="InterPro" id="IPR024344">
    <property type="entry name" value="MDMPI_metal-binding"/>
</dbReference>
<evidence type="ECO:0000313" key="2">
    <source>
        <dbReference type="EMBL" id="SEH70325.1"/>
    </source>
</evidence>
<dbReference type="EMBL" id="LT629971">
    <property type="protein sequence ID" value="SEH70325.1"/>
    <property type="molecule type" value="Genomic_DNA"/>
</dbReference>
<organism evidence="2 3">
    <name type="scientific">Mycolicibacterium rutilum</name>
    <name type="common">Mycobacterium rutilum</name>
    <dbReference type="NCBI Taxonomy" id="370526"/>
    <lineage>
        <taxon>Bacteria</taxon>
        <taxon>Bacillati</taxon>
        <taxon>Actinomycetota</taxon>
        <taxon>Actinomycetes</taxon>
        <taxon>Mycobacteriales</taxon>
        <taxon>Mycobacteriaceae</taxon>
        <taxon>Mycolicibacterium</taxon>
    </lineage>
</organism>
<feature type="domain" description="Mycothiol-dependent maleylpyruvate isomerase metal-binding" evidence="1">
    <location>
        <begin position="9"/>
        <end position="96"/>
    </location>
</feature>
<dbReference type="InterPro" id="IPR017517">
    <property type="entry name" value="Maleyloyr_isom"/>
</dbReference>
<dbReference type="Gene3D" id="1.20.120.450">
    <property type="entry name" value="dinb family like domain"/>
    <property type="match status" value="1"/>
</dbReference>
<dbReference type="NCBIfam" id="TIGR03083">
    <property type="entry name" value="maleylpyruvate isomerase family mycothiol-dependent enzyme"/>
    <property type="match status" value="1"/>
</dbReference>
<dbReference type="SUPFAM" id="SSF109854">
    <property type="entry name" value="DinB/YfiT-like putative metalloenzymes"/>
    <property type="match status" value="1"/>
</dbReference>
<dbReference type="Proteomes" id="UP000182915">
    <property type="component" value="Chromosome I"/>
</dbReference>
<dbReference type="OrthoDB" id="5178565at2"/>
<sequence>MSARERLRDNDIRLVSALADLRPDEWAQPSLCDAWTNHEVLAHLVIGYRTGIGTFAATLVRHQGSFDRANTALAKTLAQQAGPADLLDELSRLIDRPRGLGRIFPPQLLLGDHVTHELDILFPLGRPPGTRRDVLAAVLNTQVTVPNPFVPAFANSRRIRLRATDIAWTHGDAGPVVQGCAADLVSVLGNRPHALPRLTGDGVDVLAARVSPRPSRTAG</sequence>
<accession>A0A1H6K5U0</accession>
<reference evidence="3" key="1">
    <citation type="submission" date="2016-10" db="EMBL/GenBank/DDBJ databases">
        <authorList>
            <person name="Varghese N."/>
            <person name="Submissions S."/>
        </authorList>
    </citation>
    <scope>NUCLEOTIDE SEQUENCE [LARGE SCALE GENOMIC DNA]</scope>
    <source>
        <strain evidence="3">DSM 45405</strain>
    </source>
</reference>
<evidence type="ECO:0000313" key="3">
    <source>
        <dbReference type="Proteomes" id="UP000182915"/>
    </source>
</evidence>
<dbReference type="GO" id="GO:0046872">
    <property type="term" value="F:metal ion binding"/>
    <property type="evidence" value="ECO:0007669"/>
    <property type="project" value="InterPro"/>
</dbReference>
<keyword evidence="3" id="KW-1185">Reference proteome</keyword>
<name>A0A1H6K5U0_MYCRU</name>
<dbReference type="InterPro" id="IPR034660">
    <property type="entry name" value="DinB/YfiT-like"/>
</dbReference>